<evidence type="ECO:0000313" key="1">
    <source>
        <dbReference type="EMBL" id="CAF1707794.1"/>
    </source>
</evidence>
<sequence>MANSFTFLADLEAGRCSNTAEVYLLRRFERGFWQLEYVQQFPHGETTGTARRREESRRNYYNYRRSHRLFVGNNAS</sequence>
<protein>
    <submittedName>
        <fullName evidence="1">(rape) hypothetical protein</fullName>
    </submittedName>
</protein>
<dbReference type="Proteomes" id="UP001295469">
    <property type="component" value="Chromosome C03"/>
</dbReference>
<dbReference type="AlphaFoldDB" id="A0A816INL4"/>
<accession>A0A816INL4</accession>
<reference evidence="1" key="1">
    <citation type="submission" date="2021-01" db="EMBL/GenBank/DDBJ databases">
        <authorList>
            <consortium name="Genoscope - CEA"/>
            <person name="William W."/>
        </authorList>
    </citation>
    <scope>NUCLEOTIDE SEQUENCE</scope>
</reference>
<gene>
    <name evidence="1" type="ORF">DARMORV10_C03P65150.1</name>
</gene>
<organism evidence="1">
    <name type="scientific">Brassica napus</name>
    <name type="common">Rape</name>
    <dbReference type="NCBI Taxonomy" id="3708"/>
    <lineage>
        <taxon>Eukaryota</taxon>
        <taxon>Viridiplantae</taxon>
        <taxon>Streptophyta</taxon>
        <taxon>Embryophyta</taxon>
        <taxon>Tracheophyta</taxon>
        <taxon>Spermatophyta</taxon>
        <taxon>Magnoliopsida</taxon>
        <taxon>eudicotyledons</taxon>
        <taxon>Gunneridae</taxon>
        <taxon>Pentapetalae</taxon>
        <taxon>rosids</taxon>
        <taxon>malvids</taxon>
        <taxon>Brassicales</taxon>
        <taxon>Brassicaceae</taxon>
        <taxon>Brassiceae</taxon>
        <taxon>Brassica</taxon>
    </lineage>
</organism>
<name>A0A816INL4_BRANA</name>
<dbReference type="EMBL" id="HG994367">
    <property type="protein sequence ID" value="CAF1707794.1"/>
    <property type="molecule type" value="Genomic_DNA"/>
</dbReference>
<proteinExistence type="predicted"/>